<keyword evidence="3 8" id="KW-0812">Transmembrane</keyword>
<evidence type="ECO:0000313" key="11">
    <source>
        <dbReference type="EMBL" id="SKA62106.1"/>
    </source>
</evidence>
<dbReference type="InterPro" id="IPR011527">
    <property type="entry name" value="ABC1_TM_dom"/>
</dbReference>
<dbReference type="EMBL" id="FUXX01000017">
    <property type="protein sequence ID" value="SKA62106.1"/>
    <property type="molecule type" value="Genomic_DNA"/>
</dbReference>
<proteinExistence type="predicted"/>
<evidence type="ECO:0000256" key="8">
    <source>
        <dbReference type="SAM" id="Phobius"/>
    </source>
</evidence>
<dbReference type="Pfam" id="PF06472">
    <property type="entry name" value="ABC_membrane_2"/>
    <property type="match status" value="1"/>
</dbReference>
<dbReference type="GO" id="GO:0016887">
    <property type="term" value="F:ATP hydrolysis activity"/>
    <property type="evidence" value="ECO:0007669"/>
    <property type="project" value="InterPro"/>
</dbReference>
<evidence type="ECO:0000256" key="5">
    <source>
        <dbReference type="ARBA" id="ARBA00022840"/>
    </source>
</evidence>
<dbReference type="CDD" id="cd03223">
    <property type="entry name" value="ABCD_peroxisomal_ALDP"/>
    <property type="match status" value="1"/>
</dbReference>
<dbReference type="RefSeq" id="WP_078928686.1">
    <property type="nucleotide sequence ID" value="NZ_FUXX01000017.1"/>
</dbReference>
<dbReference type="PROSITE" id="PS50893">
    <property type="entry name" value="ABC_TRANSPORTER_2"/>
    <property type="match status" value="1"/>
</dbReference>
<gene>
    <name evidence="11" type="ORF">SAMN02745213_01199</name>
</gene>
<dbReference type="PANTHER" id="PTHR11384">
    <property type="entry name" value="ATP-BINDING CASSETTE, SUB-FAMILY D MEMBER"/>
    <property type="match status" value="1"/>
</dbReference>
<dbReference type="InterPro" id="IPR027417">
    <property type="entry name" value="P-loop_NTPase"/>
</dbReference>
<keyword evidence="5 11" id="KW-0067">ATP-binding</keyword>
<keyword evidence="7 8" id="KW-0472">Membrane</keyword>
<feature type="transmembrane region" description="Helical" evidence="8">
    <location>
        <begin position="93"/>
        <end position="115"/>
    </location>
</feature>
<evidence type="ECO:0000256" key="6">
    <source>
        <dbReference type="ARBA" id="ARBA00022989"/>
    </source>
</evidence>
<dbReference type="Proteomes" id="UP000242432">
    <property type="component" value="Unassembled WGS sequence"/>
</dbReference>
<dbReference type="InterPro" id="IPR003593">
    <property type="entry name" value="AAA+_ATPase"/>
</dbReference>
<dbReference type="InterPro" id="IPR017871">
    <property type="entry name" value="ABC_transporter-like_CS"/>
</dbReference>
<dbReference type="InterPro" id="IPR036640">
    <property type="entry name" value="ABC1_TM_sf"/>
</dbReference>
<sequence length="596" mass="67619">MFKLSIFKNEDNSEKLREKFHGADSLPLKVSIKAGWRMIKLYWGSRDSLFAWFLLMCIVALTGGAIYLAKVINTWYKEFWDTIQNYDLEGFKYQLMVFAILATIHVVVSVYNSYLRSKLAIHWRKWFTNKVIHDYIDADTYYKMQLEDRKTENPDQRISEDLNGFVGSSISLILGTASDLAMLGTFGVVLWDLSHAVTMTLWNGYELHLPDGYMLYLACAYAFIGTLLTFWIGKPLVKLNFRQQRYEADFRFSLIRVRENAESIALYKGTDSEEKILNVSFLDVVKNYIKLIKREKKLGFFTLGYAQTAVIFPILISAPMYFAKVITMGSIMQINSAFGRVQDSLSTVISSFSSWASYKAVTDRLALFFDSMDSSLGIICLESKKGESSDFEVSKLNVNSPAGTNLWKNIDFKLAKGDSLLIRGPSGCGKSTLIKTFASIWPYADGDVVIPKNDSTLFLSQRPYLPLGTLREAISYPGQISTDGSIEHYLNELNLSHLIENLDVKDNWSSILSLGEQQRIAIIRALLIKPQMLFLDEASSAMDENIEQKSYKLLKENLPDTIMISVGHRSTLLGVHRYALISEDNATWKFTEASAV</sequence>
<feature type="domain" description="ABC transmembrane type-1" evidence="10">
    <location>
        <begin position="52"/>
        <end position="357"/>
    </location>
</feature>
<evidence type="ECO:0000259" key="10">
    <source>
        <dbReference type="PROSITE" id="PS50929"/>
    </source>
</evidence>
<feature type="domain" description="ABC transporter" evidence="9">
    <location>
        <begin position="391"/>
        <end position="593"/>
    </location>
</feature>
<dbReference type="STRING" id="83771.SAMN02910357_01565"/>
<evidence type="ECO:0000256" key="4">
    <source>
        <dbReference type="ARBA" id="ARBA00022741"/>
    </source>
</evidence>
<dbReference type="GO" id="GO:0140359">
    <property type="term" value="F:ABC-type transporter activity"/>
    <property type="evidence" value="ECO:0007669"/>
    <property type="project" value="InterPro"/>
</dbReference>
<dbReference type="SUPFAM" id="SSF52540">
    <property type="entry name" value="P-loop containing nucleoside triphosphate hydrolases"/>
    <property type="match status" value="1"/>
</dbReference>
<protein>
    <submittedName>
        <fullName evidence="11">Putative ATP-binding cassette transporter</fullName>
    </submittedName>
</protein>
<feature type="transmembrane region" description="Helical" evidence="8">
    <location>
        <begin position="172"/>
        <end position="193"/>
    </location>
</feature>
<evidence type="ECO:0000256" key="1">
    <source>
        <dbReference type="ARBA" id="ARBA00004651"/>
    </source>
</evidence>
<feature type="transmembrane region" description="Helical" evidence="8">
    <location>
        <begin position="213"/>
        <end position="233"/>
    </location>
</feature>
<comment type="subcellular location">
    <subcellularLocation>
        <location evidence="1">Cell membrane</location>
        <topology evidence="1">Multi-pass membrane protein</topology>
    </subcellularLocation>
</comment>
<dbReference type="PANTHER" id="PTHR11384:SF59">
    <property type="entry name" value="LYSOSOMAL COBALAMIN TRANSPORTER ABCD4"/>
    <property type="match status" value="1"/>
</dbReference>
<dbReference type="InterPro" id="IPR003439">
    <property type="entry name" value="ABC_transporter-like_ATP-bd"/>
</dbReference>
<dbReference type="SMART" id="SM00382">
    <property type="entry name" value="AAA"/>
    <property type="match status" value="1"/>
</dbReference>
<evidence type="ECO:0000313" key="12">
    <source>
        <dbReference type="Proteomes" id="UP000242432"/>
    </source>
</evidence>
<dbReference type="PROSITE" id="PS00211">
    <property type="entry name" value="ABC_TRANSPORTER_1"/>
    <property type="match status" value="1"/>
</dbReference>
<name>A0A1T4VB10_9GAMM</name>
<keyword evidence="2" id="KW-0813">Transport</keyword>
<reference evidence="12" key="1">
    <citation type="submission" date="2017-02" db="EMBL/GenBank/DDBJ databases">
        <authorList>
            <person name="Varghese N."/>
            <person name="Submissions S."/>
        </authorList>
    </citation>
    <scope>NUCLEOTIDE SEQUENCE [LARGE SCALE GENOMIC DNA]</scope>
    <source>
        <strain evidence="12">DSM 3072</strain>
    </source>
</reference>
<keyword evidence="12" id="KW-1185">Reference proteome</keyword>
<feature type="transmembrane region" description="Helical" evidence="8">
    <location>
        <begin position="298"/>
        <end position="322"/>
    </location>
</feature>
<dbReference type="SUPFAM" id="SSF90123">
    <property type="entry name" value="ABC transporter transmembrane region"/>
    <property type="match status" value="1"/>
</dbReference>
<organism evidence="11 12">
    <name type="scientific">Succinivibrio dextrinosolvens DSM 3072</name>
    <dbReference type="NCBI Taxonomy" id="1123324"/>
    <lineage>
        <taxon>Bacteria</taxon>
        <taxon>Pseudomonadati</taxon>
        <taxon>Pseudomonadota</taxon>
        <taxon>Gammaproteobacteria</taxon>
        <taxon>Aeromonadales</taxon>
        <taxon>Succinivibrionaceae</taxon>
        <taxon>Succinivibrio</taxon>
    </lineage>
</organism>
<dbReference type="Pfam" id="PF00005">
    <property type="entry name" value="ABC_tran"/>
    <property type="match status" value="1"/>
</dbReference>
<evidence type="ECO:0000256" key="3">
    <source>
        <dbReference type="ARBA" id="ARBA00022692"/>
    </source>
</evidence>
<dbReference type="InterPro" id="IPR050835">
    <property type="entry name" value="ABC_transporter_sub-D"/>
</dbReference>
<dbReference type="Gene3D" id="1.20.1560.10">
    <property type="entry name" value="ABC transporter type 1, transmembrane domain"/>
    <property type="match status" value="1"/>
</dbReference>
<feature type="transmembrane region" description="Helical" evidence="8">
    <location>
        <begin position="49"/>
        <end position="73"/>
    </location>
</feature>
<dbReference type="Gene3D" id="3.40.50.300">
    <property type="entry name" value="P-loop containing nucleotide triphosphate hydrolases"/>
    <property type="match status" value="1"/>
</dbReference>
<evidence type="ECO:0000256" key="2">
    <source>
        <dbReference type="ARBA" id="ARBA00022448"/>
    </source>
</evidence>
<accession>A0A1T4VB10</accession>
<evidence type="ECO:0000259" key="9">
    <source>
        <dbReference type="PROSITE" id="PS50893"/>
    </source>
</evidence>
<dbReference type="PROSITE" id="PS50929">
    <property type="entry name" value="ABC_TM1F"/>
    <property type="match status" value="1"/>
</dbReference>
<keyword evidence="4" id="KW-0547">Nucleotide-binding</keyword>
<keyword evidence="6 8" id="KW-1133">Transmembrane helix</keyword>
<evidence type="ECO:0000256" key="7">
    <source>
        <dbReference type="ARBA" id="ARBA00023136"/>
    </source>
</evidence>
<dbReference type="AlphaFoldDB" id="A0A1T4VB10"/>
<dbReference type="GO" id="GO:0005886">
    <property type="term" value="C:plasma membrane"/>
    <property type="evidence" value="ECO:0007669"/>
    <property type="project" value="UniProtKB-SubCell"/>
</dbReference>
<dbReference type="GO" id="GO:0005524">
    <property type="term" value="F:ATP binding"/>
    <property type="evidence" value="ECO:0007669"/>
    <property type="project" value="UniProtKB-KW"/>
</dbReference>